<dbReference type="AlphaFoldDB" id="A0A1Y2EKI8"/>
<dbReference type="GO" id="GO:0004497">
    <property type="term" value="F:monooxygenase activity"/>
    <property type="evidence" value="ECO:0007669"/>
    <property type="project" value="UniProtKB-KW"/>
</dbReference>
<evidence type="ECO:0000256" key="1">
    <source>
        <dbReference type="ARBA" id="ARBA00005179"/>
    </source>
</evidence>
<name>A0A1Y2EKI8_9PEZI</name>
<gene>
    <name evidence="8" type="ORF">BCR38DRAFT_405060</name>
</gene>
<dbReference type="OrthoDB" id="16820at2759"/>
<evidence type="ECO:0000256" key="2">
    <source>
        <dbReference type="ARBA" id="ARBA00007992"/>
    </source>
</evidence>
<organism evidence="8 9">
    <name type="scientific">Pseudomassariella vexata</name>
    <dbReference type="NCBI Taxonomy" id="1141098"/>
    <lineage>
        <taxon>Eukaryota</taxon>
        <taxon>Fungi</taxon>
        <taxon>Dikarya</taxon>
        <taxon>Ascomycota</taxon>
        <taxon>Pezizomycotina</taxon>
        <taxon>Sordariomycetes</taxon>
        <taxon>Xylariomycetidae</taxon>
        <taxon>Amphisphaeriales</taxon>
        <taxon>Pseudomassariaceae</taxon>
        <taxon>Pseudomassariella</taxon>
    </lineage>
</organism>
<reference evidence="8 9" key="1">
    <citation type="submission" date="2016-07" db="EMBL/GenBank/DDBJ databases">
        <title>Pervasive Adenine N6-methylation of Active Genes in Fungi.</title>
        <authorList>
            <consortium name="DOE Joint Genome Institute"/>
            <person name="Mondo S.J."/>
            <person name="Dannebaum R.O."/>
            <person name="Kuo R.C."/>
            <person name="Labutti K."/>
            <person name="Haridas S."/>
            <person name="Kuo A."/>
            <person name="Salamov A."/>
            <person name="Ahrendt S.R."/>
            <person name="Lipzen A."/>
            <person name="Sullivan W."/>
            <person name="Andreopoulos W.B."/>
            <person name="Clum A."/>
            <person name="Lindquist E."/>
            <person name="Daum C."/>
            <person name="Ramamoorthy G.K."/>
            <person name="Gryganskyi A."/>
            <person name="Culley D."/>
            <person name="Magnuson J.K."/>
            <person name="James T.Y."/>
            <person name="O'Malley M.A."/>
            <person name="Stajich J.E."/>
            <person name="Spatafora J.W."/>
            <person name="Visel A."/>
            <person name="Grigoriev I.V."/>
        </authorList>
    </citation>
    <scope>NUCLEOTIDE SEQUENCE [LARGE SCALE GENOMIC DNA]</scope>
    <source>
        <strain evidence="8 9">CBS 129021</strain>
    </source>
</reference>
<sequence>MAEFARLPPSGIKVIVVGAGFAGLGAAIECDRKGHSVILLEKTENMEDLERIGDIISFDPNSSKLLKRWPGVWDALYPITRHSELWDHRAWTGELMTQQSFAWEEAHWGSRVSGHRGEIHAIVYQHAKARGIDIRLGQRVTDYFETDESAGVVANGERIEANVVFAAEGVRSPGRKIVLGFEDHPKSSGYAVYRAWFPASRLADNEIAKHLVCNGDWLGGWIGPDLHFLASCLKDGKDFNWAYTHKDVDDIDESWQFPGTVQEALKNLDGWAPVVREIVKATPEGRLIDHKLVYRDTLPTFTSPKARIALIGDAAHPFLPTSIQGAGQALEDGVTLAVCLEKSGKDKIPLALKAYESIRYDRVRDAQAQGVRTRERWHKADWEEVKKNPEQLHLLREAWLLNFDAEAHAYAVFGEVAKKCS</sequence>
<evidence type="ECO:0000256" key="4">
    <source>
        <dbReference type="ARBA" id="ARBA00022827"/>
    </source>
</evidence>
<feature type="domain" description="FAD-binding" evidence="7">
    <location>
        <begin position="13"/>
        <end position="365"/>
    </location>
</feature>
<accession>A0A1Y2EKI8</accession>
<dbReference type="InterPro" id="IPR002938">
    <property type="entry name" value="FAD-bd"/>
</dbReference>
<dbReference type="Pfam" id="PF01494">
    <property type="entry name" value="FAD_binding_3"/>
    <property type="match status" value="1"/>
</dbReference>
<comment type="similarity">
    <text evidence="2">Belongs to the paxM FAD-dependent monooxygenase family.</text>
</comment>
<comment type="caution">
    <text evidence="8">The sequence shown here is derived from an EMBL/GenBank/DDBJ whole genome shotgun (WGS) entry which is preliminary data.</text>
</comment>
<dbReference type="EMBL" id="MCFJ01000001">
    <property type="protein sequence ID" value="ORY72052.1"/>
    <property type="molecule type" value="Genomic_DNA"/>
</dbReference>
<dbReference type="GeneID" id="63774134"/>
<keyword evidence="3" id="KW-0285">Flavoprotein</keyword>
<dbReference type="InParanoid" id="A0A1Y2EKI8"/>
<evidence type="ECO:0000313" key="9">
    <source>
        <dbReference type="Proteomes" id="UP000193689"/>
    </source>
</evidence>
<dbReference type="PRINTS" id="PR00420">
    <property type="entry name" value="RNGMNOXGNASE"/>
</dbReference>
<dbReference type="InterPro" id="IPR036188">
    <property type="entry name" value="FAD/NAD-bd_sf"/>
</dbReference>
<dbReference type="STRING" id="1141098.A0A1Y2EKI8"/>
<dbReference type="Proteomes" id="UP000193689">
    <property type="component" value="Unassembled WGS sequence"/>
</dbReference>
<keyword evidence="4" id="KW-0274">FAD</keyword>
<evidence type="ECO:0000259" key="7">
    <source>
        <dbReference type="Pfam" id="PF01494"/>
    </source>
</evidence>
<dbReference type="GO" id="GO:0071949">
    <property type="term" value="F:FAD binding"/>
    <property type="evidence" value="ECO:0007669"/>
    <property type="project" value="InterPro"/>
</dbReference>
<dbReference type="PANTHER" id="PTHR13789">
    <property type="entry name" value="MONOOXYGENASE"/>
    <property type="match status" value="1"/>
</dbReference>
<evidence type="ECO:0000256" key="6">
    <source>
        <dbReference type="ARBA" id="ARBA00023033"/>
    </source>
</evidence>
<keyword evidence="6" id="KW-0503">Monooxygenase</keyword>
<dbReference type="InterPro" id="IPR050493">
    <property type="entry name" value="FAD-dep_Monooxygenase_BioMet"/>
</dbReference>
<comment type="pathway">
    <text evidence="1">Secondary metabolite biosynthesis.</text>
</comment>
<dbReference type="PANTHER" id="PTHR13789:SF236">
    <property type="entry name" value="MONOOXYGENASE, PUTATIVE (AFU_ORTHOLOGUE AFUA_6G12060)-RELATED"/>
    <property type="match status" value="1"/>
</dbReference>
<evidence type="ECO:0000256" key="3">
    <source>
        <dbReference type="ARBA" id="ARBA00022630"/>
    </source>
</evidence>
<evidence type="ECO:0000313" key="8">
    <source>
        <dbReference type="EMBL" id="ORY72052.1"/>
    </source>
</evidence>
<protein>
    <recommendedName>
        <fullName evidence="7">FAD-binding domain-containing protein</fullName>
    </recommendedName>
</protein>
<keyword evidence="9" id="KW-1185">Reference proteome</keyword>
<dbReference type="RefSeq" id="XP_040721644.1">
    <property type="nucleotide sequence ID" value="XM_040857922.1"/>
</dbReference>
<keyword evidence="5" id="KW-0560">Oxidoreductase</keyword>
<dbReference type="Gene3D" id="3.50.50.60">
    <property type="entry name" value="FAD/NAD(P)-binding domain"/>
    <property type="match status" value="1"/>
</dbReference>
<evidence type="ECO:0000256" key="5">
    <source>
        <dbReference type="ARBA" id="ARBA00023002"/>
    </source>
</evidence>
<dbReference type="SUPFAM" id="SSF51905">
    <property type="entry name" value="FAD/NAD(P)-binding domain"/>
    <property type="match status" value="1"/>
</dbReference>
<proteinExistence type="inferred from homology"/>
<dbReference type="SUPFAM" id="SSF54373">
    <property type="entry name" value="FAD-linked reductases, C-terminal domain"/>
    <property type="match status" value="1"/>
</dbReference>